<evidence type="ECO:0000259" key="4">
    <source>
        <dbReference type="SMART" id="SM00062"/>
    </source>
</evidence>
<evidence type="ECO:0000256" key="1">
    <source>
        <dbReference type="ARBA" id="ARBA00010333"/>
    </source>
</evidence>
<dbReference type="OrthoDB" id="370676at2"/>
<dbReference type="Pfam" id="PF00497">
    <property type="entry name" value="SBP_bac_3"/>
    <property type="match status" value="1"/>
</dbReference>
<name>A0A4R1GDJ5_9GAMM</name>
<gene>
    <name evidence="5" type="ORF">CLV83_3340</name>
</gene>
<feature type="signal peptide" evidence="3">
    <location>
        <begin position="1"/>
        <end position="25"/>
    </location>
</feature>
<dbReference type="PANTHER" id="PTHR35936:SF25">
    <property type="entry name" value="ABC TRANSPORTER SUBSTRATE-BINDING PROTEIN"/>
    <property type="match status" value="1"/>
</dbReference>
<keyword evidence="6" id="KW-1185">Reference proteome</keyword>
<feature type="domain" description="Solute-binding protein family 3/N-terminal" evidence="4">
    <location>
        <begin position="32"/>
        <end position="257"/>
    </location>
</feature>
<dbReference type="PANTHER" id="PTHR35936">
    <property type="entry name" value="MEMBRANE-BOUND LYTIC MUREIN TRANSGLYCOSYLASE F"/>
    <property type="match status" value="1"/>
</dbReference>
<dbReference type="Gene3D" id="3.40.190.10">
    <property type="entry name" value="Periplasmic binding protein-like II"/>
    <property type="match status" value="2"/>
</dbReference>
<organism evidence="5 6">
    <name type="scientific">Marinobacterium mangrovicola</name>
    <dbReference type="NCBI Taxonomy" id="1476959"/>
    <lineage>
        <taxon>Bacteria</taxon>
        <taxon>Pseudomonadati</taxon>
        <taxon>Pseudomonadota</taxon>
        <taxon>Gammaproteobacteria</taxon>
        <taxon>Oceanospirillales</taxon>
        <taxon>Oceanospirillaceae</taxon>
        <taxon>Marinobacterium</taxon>
    </lineage>
</organism>
<reference evidence="5 6" key="1">
    <citation type="submission" date="2019-03" db="EMBL/GenBank/DDBJ databases">
        <title>Genomic Encyclopedia of Archaeal and Bacterial Type Strains, Phase II (KMG-II): from individual species to whole genera.</title>
        <authorList>
            <person name="Goeker M."/>
        </authorList>
    </citation>
    <scope>NUCLEOTIDE SEQUENCE [LARGE SCALE GENOMIC DNA]</scope>
    <source>
        <strain evidence="5 6">DSM 27697</strain>
    </source>
</reference>
<dbReference type="Proteomes" id="UP000294546">
    <property type="component" value="Unassembled WGS sequence"/>
</dbReference>
<dbReference type="SMART" id="SM00062">
    <property type="entry name" value="PBPb"/>
    <property type="match status" value="1"/>
</dbReference>
<comment type="caution">
    <text evidence="5">The sequence shown here is derived from an EMBL/GenBank/DDBJ whole genome shotgun (WGS) entry which is preliminary data.</text>
</comment>
<feature type="chain" id="PRO_5020265668" evidence="3">
    <location>
        <begin position="26"/>
        <end position="265"/>
    </location>
</feature>
<protein>
    <submittedName>
        <fullName evidence="5">Amino acid ABC transporter substrate-binding protein (PAAT family)</fullName>
    </submittedName>
</protein>
<evidence type="ECO:0000313" key="5">
    <source>
        <dbReference type="EMBL" id="TCK04891.1"/>
    </source>
</evidence>
<comment type="similarity">
    <text evidence="1">Belongs to the bacterial solute-binding protein 3 family.</text>
</comment>
<keyword evidence="2 3" id="KW-0732">Signal</keyword>
<dbReference type="AlphaFoldDB" id="A0A4R1GDJ5"/>
<evidence type="ECO:0000256" key="3">
    <source>
        <dbReference type="SAM" id="SignalP"/>
    </source>
</evidence>
<sequence>MLSRRLLAASMLLSTLFLTLDQAQADPRARPQVSVCSHPIYPPISWVENGEIHGVSATVVQRIFEGLGYGVSLHQEESWKRCLKEAEKGNIDVIAALYKLKQRESYILYSADPVVAEPVVFFYSLHNPVSWNSWEDLRGKAVGMLFGDTFGADEDALMARYMRVEHVSSGEQNFAKLVSGRIDLMPLGIYGGPLQAKKLGYEPQLGYIEKPLTIEHWYIGISRKSPLIKHMPQVNAALKQMQDSGEVDRLMGEFSRRYMQAIDAE</sequence>
<dbReference type="SUPFAM" id="SSF53850">
    <property type="entry name" value="Periplasmic binding protein-like II"/>
    <property type="match status" value="1"/>
</dbReference>
<accession>A0A4R1GDJ5</accession>
<proteinExistence type="inferred from homology"/>
<dbReference type="EMBL" id="SMFU01000010">
    <property type="protein sequence ID" value="TCK04891.1"/>
    <property type="molecule type" value="Genomic_DNA"/>
</dbReference>
<evidence type="ECO:0000256" key="2">
    <source>
        <dbReference type="ARBA" id="ARBA00022729"/>
    </source>
</evidence>
<dbReference type="RefSeq" id="WP_132294929.1">
    <property type="nucleotide sequence ID" value="NZ_SMFU01000010.1"/>
</dbReference>
<dbReference type="InterPro" id="IPR001638">
    <property type="entry name" value="Solute-binding_3/MltF_N"/>
</dbReference>
<evidence type="ECO:0000313" key="6">
    <source>
        <dbReference type="Proteomes" id="UP000294546"/>
    </source>
</evidence>